<dbReference type="PANTHER" id="PTHR13861">
    <property type="entry name" value="VACUOLAR ATP SYNTHASE SUBUNIT F"/>
    <property type="match status" value="1"/>
</dbReference>
<dbReference type="FunFam" id="3.40.50.10580:FF:000004">
    <property type="entry name" value="V-type proton ATPase subunit F"/>
    <property type="match status" value="1"/>
</dbReference>
<dbReference type="Proteomes" id="UP001165065">
    <property type="component" value="Unassembled WGS sequence"/>
</dbReference>
<dbReference type="InterPro" id="IPR005772">
    <property type="entry name" value="ATPase_V1-cplx_fsu_euk"/>
</dbReference>
<evidence type="ECO:0000313" key="5">
    <source>
        <dbReference type="EMBL" id="GMI34494.1"/>
    </source>
</evidence>
<evidence type="ECO:0000313" key="6">
    <source>
        <dbReference type="Proteomes" id="UP001165065"/>
    </source>
</evidence>
<dbReference type="AlphaFoldDB" id="A0A9W7L5S3"/>
<dbReference type="PANTHER" id="PTHR13861:SF2">
    <property type="entry name" value="V-TYPE PROTON ATPASE SUBUNIT F"/>
    <property type="match status" value="1"/>
</dbReference>
<accession>A0A9W7L5S3</accession>
<keyword evidence="6" id="KW-1185">Reference proteome</keyword>
<evidence type="ECO:0000256" key="1">
    <source>
        <dbReference type="ARBA" id="ARBA00010148"/>
    </source>
</evidence>
<comment type="similarity">
    <text evidence="1">Belongs to the V-ATPase F subunit family.</text>
</comment>
<dbReference type="GO" id="GO:0033180">
    <property type="term" value="C:proton-transporting V-type ATPase, V1 domain"/>
    <property type="evidence" value="ECO:0007669"/>
    <property type="project" value="InterPro"/>
</dbReference>
<proteinExistence type="inferred from homology"/>
<sequence length="498" mass="54727">MGRKRVVFCHGLESGPSGRKARYLRRHFPSTIVPDLEMSAFSLAKRNSFIRKNLNVRASLIGCAKIALAAIEQQTDPDDDVILVGSSWGGLVALSLITDHGFKPYKTVLIAPALSIHGIAARFFPDFMPSCLPSEMSIVLIHGTADETVNFKSSQELAAKFPQQITFTVVENGDHRLNDYLINPSKGYPEGRLLEILKRTCQAEQAPQSVPMSVSSTGGATLSDFKNFHGMLISPYLAKLCIAQFSGGKVLFMPLSTPPSRYEDYLFKGSDITLFSYYLVTMYSFTMLSTLLRCTELLAAEESLTGGGLDLKKSGDLPQDVLLFLGKNVAVIRYFSYNFKTPKLRVKMWHVVDRNTGVVNLVEIFDLGIISPVTAGLGVVMATSEGKLVAIIGDSDTVSGFLLAGCGHRTPTSTNFLVVEPTTPVSRVEDCFNSLIARTDIGIILINQHVANTIRHVLSRYSEVVPTVLEIPSKDHPYDPEKDYIMQRVNMYLGAGQE</sequence>
<evidence type="ECO:0000256" key="4">
    <source>
        <dbReference type="ARBA" id="ARBA00023065"/>
    </source>
</evidence>
<comment type="caution">
    <text evidence="5">The sequence shown here is derived from an EMBL/GenBank/DDBJ whole genome shotgun (WGS) entry which is preliminary data.</text>
</comment>
<dbReference type="InterPro" id="IPR036906">
    <property type="entry name" value="ATPase_V1_fsu_sf"/>
</dbReference>
<dbReference type="Pfam" id="PF01990">
    <property type="entry name" value="ATP-synt_F"/>
    <property type="match status" value="1"/>
</dbReference>
<keyword evidence="4" id="KW-0406">Ion transport</keyword>
<dbReference type="InterPro" id="IPR008218">
    <property type="entry name" value="ATPase_V1-cplx_f_g_su"/>
</dbReference>
<protein>
    <submittedName>
        <fullName evidence="5">Uncharacterized protein</fullName>
    </submittedName>
</protein>
<organism evidence="5 6">
    <name type="scientific">Triparma columacea</name>
    <dbReference type="NCBI Taxonomy" id="722753"/>
    <lineage>
        <taxon>Eukaryota</taxon>
        <taxon>Sar</taxon>
        <taxon>Stramenopiles</taxon>
        <taxon>Ochrophyta</taxon>
        <taxon>Bolidophyceae</taxon>
        <taxon>Parmales</taxon>
        <taxon>Triparmaceae</taxon>
        <taxon>Triparma</taxon>
    </lineage>
</organism>
<keyword evidence="2" id="KW-0813">Transport</keyword>
<dbReference type="NCBIfam" id="TIGR01101">
    <property type="entry name" value="V_ATP_synt_F"/>
    <property type="match status" value="1"/>
</dbReference>
<dbReference type="Pfam" id="PF05728">
    <property type="entry name" value="UPF0227"/>
    <property type="match status" value="1"/>
</dbReference>
<evidence type="ECO:0000256" key="2">
    <source>
        <dbReference type="ARBA" id="ARBA00022448"/>
    </source>
</evidence>
<dbReference type="Gene3D" id="3.40.50.10580">
    <property type="entry name" value="ATPase, V1 complex, subunit F"/>
    <property type="match status" value="1"/>
</dbReference>
<evidence type="ECO:0000256" key="3">
    <source>
        <dbReference type="ARBA" id="ARBA00022781"/>
    </source>
</evidence>
<dbReference type="GO" id="GO:0046961">
    <property type="term" value="F:proton-transporting ATPase activity, rotational mechanism"/>
    <property type="evidence" value="ECO:0007669"/>
    <property type="project" value="InterPro"/>
</dbReference>
<keyword evidence="3" id="KW-0375">Hydrogen ion transport</keyword>
<reference evidence="6" key="1">
    <citation type="journal article" date="2023" name="Commun. Biol.">
        <title>Genome analysis of Parmales, the sister group of diatoms, reveals the evolutionary specialization of diatoms from phago-mixotrophs to photoautotrophs.</title>
        <authorList>
            <person name="Ban H."/>
            <person name="Sato S."/>
            <person name="Yoshikawa S."/>
            <person name="Yamada K."/>
            <person name="Nakamura Y."/>
            <person name="Ichinomiya M."/>
            <person name="Sato N."/>
            <person name="Blanc-Mathieu R."/>
            <person name="Endo H."/>
            <person name="Kuwata A."/>
            <person name="Ogata H."/>
        </authorList>
    </citation>
    <scope>NUCLEOTIDE SEQUENCE [LARGE SCALE GENOMIC DNA]</scope>
</reference>
<name>A0A9W7L5S3_9STRA</name>
<dbReference type="SUPFAM" id="SSF53474">
    <property type="entry name" value="alpha/beta-Hydrolases"/>
    <property type="match status" value="1"/>
</dbReference>
<dbReference type="InterPro" id="IPR008886">
    <property type="entry name" value="UPF0227/Esterase_YqiA"/>
</dbReference>
<dbReference type="SUPFAM" id="SSF159468">
    <property type="entry name" value="AtpF-like"/>
    <property type="match status" value="1"/>
</dbReference>
<dbReference type="EMBL" id="BRYA01000044">
    <property type="protein sequence ID" value="GMI34494.1"/>
    <property type="molecule type" value="Genomic_DNA"/>
</dbReference>
<dbReference type="InterPro" id="IPR029058">
    <property type="entry name" value="AB_hydrolase_fold"/>
</dbReference>
<gene>
    <name evidence="5" type="ORF">TrCOL_g1260</name>
</gene>
<dbReference type="Gene3D" id="3.40.50.1820">
    <property type="entry name" value="alpha/beta hydrolase"/>
    <property type="match status" value="1"/>
</dbReference>
<dbReference type="OrthoDB" id="10261947at2759"/>